<dbReference type="SUPFAM" id="SSF53335">
    <property type="entry name" value="S-adenosyl-L-methionine-dependent methyltransferases"/>
    <property type="match status" value="1"/>
</dbReference>
<keyword evidence="4" id="KW-1185">Reference proteome</keyword>
<dbReference type="PANTHER" id="PTHR14614:SF5">
    <property type="entry name" value="EEF1A LYSINE METHYLTRANSFERASE 3"/>
    <property type="match status" value="1"/>
</dbReference>
<dbReference type="Gene3D" id="3.40.50.150">
    <property type="entry name" value="Vaccinia Virus protein VP39"/>
    <property type="match status" value="1"/>
</dbReference>
<dbReference type="OMA" id="HRDDKQN"/>
<dbReference type="GO" id="GO:0005829">
    <property type="term" value="C:cytosol"/>
    <property type="evidence" value="ECO:0007669"/>
    <property type="project" value="TreeGrafter"/>
</dbReference>
<name>A0A3P8UWA2_CYNSE</name>
<dbReference type="GeneID" id="103386023"/>
<keyword evidence="1" id="KW-0489">Methyltransferase</keyword>
<keyword evidence="1" id="KW-0808">Transferase</keyword>
<reference evidence="3 4" key="1">
    <citation type="journal article" date="2014" name="Nat. Genet.">
        <title>Whole-genome sequence of a flatfish provides insights into ZW sex chromosome evolution and adaptation to a benthic lifestyle.</title>
        <authorList>
            <person name="Chen S."/>
            <person name="Zhang G."/>
            <person name="Shao C."/>
            <person name="Huang Q."/>
            <person name="Liu G."/>
            <person name="Zhang P."/>
            <person name="Song W."/>
            <person name="An N."/>
            <person name="Chalopin D."/>
            <person name="Volff J.N."/>
            <person name="Hong Y."/>
            <person name="Li Q."/>
            <person name="Sha Z."/>
            <person name="Zhou H."/>
            <person name="Xie M."/>
            <person name="Yu Q."/>
            <person name="Liu Y."/>
            <person name="Xiang H."/>
            <person name="Wang N."/>
            <person name="Wu K."/>
            <person name="Yang C."/>
            <person name="Zhou Q."/>
            <person name="Liao X."/>
            <person name="Yang L."/>
            <person name="Hu Q."/>
            <person name="Zhang J."/>
            <person name="Meng L."/>
            <person name="Jin L."/>
            <person name="Tian Y."/>
            <person name="Lian J."/>
            <person name="Yang J."/>
            <person name="Miao G."/>
            <person name="Liu S."/>
            <person name="Liang Z."/>
            <person name="Yan F."/>
            <person name="Li Y."/>
            <person name="Sun B."/>
            <person name="Zhang H."/>
            <person name="Zhang J."/>
            <person name="Zhu Y."/>
            <person name="Du M."/>
            <person name="Zhao Y."/>
            <person name="Schartl M."/>
            <person name="Tang Q."/>
            <person name="Wang J."/>
        </authorList>
    </citation>
    <scope>NUCLEOTIDE SEQUENCE</scope>
</reference>
<dbReference type="Pfam" id="PF10294">
    <property type="entry name" value="Methyltransf_16"/>
    <property type="match status" value="1"/>
</dbReference>
<evidence type="ECO:0000313" key="3">
    <source>
        <dbReference type="Ensembl" id="ENSCSEP00000006109.1"/>
    </source>
</evidence>
<evidence type="ECO:0000313" key="4">
    <source>
        <dbReference type="Proteomes" id="UP000265120"/>
    </source>
</evidence>
<dbReference type="GO" id="GO:0032991">
    <property type="term" value="C:protein-containing complex"/>
    <property type="evidence" value="ECO:0007669"/>
    <property type="project" value="TreeGrafter"/>
</dbReference>
<keyword evidence="2" id="KW-0949">S-adenosyl-L-methionine</keyword>
<reference evidence="3" key="3">
    <citation type="submission" date="2025-09" db="UniProtKB">
        <authorList>
            <consortium name="Ensembl"/>
        </authorList>
    </citation>
    <scope>IDENTIFICATION</scope>
</reference>
<dbReference type="GO" id="GO:0032259">
    <property type="term" value="P:methylation"/>
    <property type="evidence" value="ECO:0007669"/>
    <property type="project" value="UniProtKB-KW"/>
</dbReference>
<dbReference type="AlphaFoldDB" id="A0A3P8UWA2"/>
<evidence type="ECO:0000256" key="1">
    <source>
        <dbReference type="ARBA" id="ARBA00022603"/>
    </source>
</evidence>
<dbReference type="GO" id="GO:0008168">
    <property type="term" value="F:methyltransferase activity"/>
    <property type="evidence" value="ECO:0007669"/>
    <property type="project" value="UniProtKB-KW"/>
</dbReference>
<dbReference type="RefSeq" id="XP_008318323.1">
    <property type="nucleotide sequence ID" value="XM_008320101.3"/>
</dbReference>
<proteinExistence type="predicted"/>
<evidence type="ECO:0000256" key="2">
    <source>
        <dbReference type="ARBA" id="ARBA00022691"/>
    </source>
</evidence>
<dbReference type="Proteomes" id="UP000265120">
    <property type="component" value="Chromosome 11"/>
</dbReference>
<dbReference type="InterPro" id="IPR029063">
    <property type="entry name" value="SAM-dependent_MTases_sf"/>
</dbReference>
<dbReference type="OrthoDB" id="413520at2759"/>
<dbReference type="InterPro" id="IPR019410">
    <property type="entry name" value="Methyltransf_16"/>
</dbReference>
<dbReference type="PANTHER" id="PTHR14614">
    <property type="entry name" value="HEPATOCELLULAR CARCINOMA-ASSOCIATED ANTIGEN"/>
    <property type="match status" value="1"/>
</dbReference>
<dbReference type="STRING" id="244447.ENSCSEP00000006109"/>
<dbReference type="CTD" id="25895"/>
<reference evidence="3" key="2">
    <citation type="submission" date="2025-08" db="UniProtKB">
        <authorList>
            <consortium name="Ensembl"/>
        </authorList>
    </citation>
    <scope>IDENTIFICATION</scope>
</reference>
<protein>
    <submittedName>
        <fullName evidence="3">EEF1A lysine methyltransferase 3</fullName>
    </submittedName>
</protein>
<sequence length="223" mass="25077">MSFTVEEDSPFPADDGLFADTFSQDIDYTLWGQQLRIKQLFGANLGVASTVWDAAVLLCRFLELQRVELRGKRVLELGAGTGLLGTVAARLGATVVLTDLPVAVPQLQSNVSDNMPASGWPSTPPRVLPLSWGEDHNNFTSDWDLVLGADIVYLRDTFPLLIETLSHLCKNGAAVYLSSKMRKEHDCPRFFEEVLPRRFNVELLHRDEKQNINIYRAFLKRDQ</sequence>
<dbReference type="RefSeq" id="XP_024915998.1">
    <property type="nucleotide sequence ID" value="XM_025060230.1"/>
</dbReference>
<dbReference type="Ensembl" id="ENSCSET00000006174.1">
    <property type="protein sequence ID" value="ENSCSEP00000006109.1"/>
    <property type="gene ID" value="ENSCSEG00000003933.1"/>
</dbReference>
<dbReference type="KEGG" id="csem:103386023"/>
<accession>A0A3P8UWA2</accession>
<dbReference type="GeneTree" id="ENSGT00940000161297"/>
<organism evidence="3 4">
    <name type="scientific">Cynoglossus semilaevis</name>
    <name type="common">Tongue sole</name>
    <dbReference type="NCBI Taxonomy" id="244447"/>
    <lineage>
        <taxon>Eukaryota</taxon>
        <taxon>Metazoa</taxon>
        <taxon>Chordata</taxon>
        <taxon>Craniata</taxon>
        <taxon>Vertebrata</taxon>
        <taxon>Euteleostomi</taxon>
        <taxon>Actinopterygii</taxon>
        <taxon>Neopterygii</taxon>
        <taxon>Teleostei</taxon>
        <taxon>Neoteleostei</taxon>
        <taxon>Acanthomorphata</taxon>
        <taxon>Carangaria</taxon>
        <taxon>Pleuronectiformes</taxon>
        <taxon>Pleuronectoidei</taxon>
        <taxon>Cynoglossidae</taxon>
        <taxon>Cynoglossinae</taxon>
        <taxon>Cynoglossus</taxon>
    </lineage>
</organism>
<dbReference type="InParanoid" id="A0A3P8UWA2"/>